<dbReference type="Gene3D" id="2.40.420.20">
    <property type="match status" value="1"/>
</dbReference>
<protein>
    <submittedName>
        <fullName evidence="7">Efflux RND transporter periplasmic adaptor subunit</fullName>
    </submittedName>
</protein>
<dbReference type="PANTHER" id="PTHR30158">
    <property type="entry name" value="ACRA/E-RELATED COMPONENT OF DRUG EFFLUX TRANSPORTER"/>
    <property type="match status" value="1"/>
</dbReference>
<dbReference type="InterPro" id="IPR058626">
    <property type="entry name" value="MdtA-like_b-barrel"/>
</dbReference>
<dbReference type="Proteomes" id="UP001166251">
    <property type="component" value="Unassembled WGS sequence"/>
</dbReference>
<evidence type="ECO:0000313" key="8">
    <source>
        <dbReference type="Proteomes" id="UP001166251"/>
    </source>
</evidence>
<evidence type="ECO:0000259" key="3">
    <source>
        <dbReference type="Pfam" id="PF25876"/>
    </source>
</evidence>
<dbReference type="Pfam" id="PF25967">
    <property type="entry name" value="RND-MFP_C"/>
    <property type="match status" value="1"/>
</dbReference>
<dbReference type="InterPro" id="IPR006143">
    <property type="entry name" value="RND_pump_MFP"/>
</dbReference>
<feature type="domain" description="Multidrug resistance protein MdtA-like beta-barrel" evidence="5">
    <location>
        <begin position="207"/>
        <end position="293"/>
    </location>
</feature>
<gene>
    <name evidence="7" type="ORF">K0504_05435</name>
</gene>
<dbReference type="RefSeq" id="WP_220103157.1">
    <property type="nucleotide sequence ID" value="NZ_JAHZSS010000004.1"/>
</dbReference>
<comment type="subcellular location">
    <subcellularLocation>
        <location evidence="1">Cell inner membrane</location>
        <topology evidence="1">Lipid-anchor</topology>
    </subcellularLocation>
</comment>
<dbReference type="SUPFAM" id="SSF111369">
    <property type="entry name" value="HlyD-like secretion proteins"/>
    <property type="match status" value="1"/>
</dbReference>
<dbReference type="InterPro" id="IPR058624">
    <property type="entry name" value="MdtA-like_HH"/>
</dbReference>
<dbReference type="Pfam" id="PF25917">
    <property type="entry name" value="BSH_RND"/>
    <property type="match status" value="1"/>
</dbReference>
<reference evidence="7" key="1">
    <citation type="submission" date="2021-07" db="EMBL/GenBank/DDBJ databases">
        <title>Neiella marina sp. nov., isolated from the intestinal content of sea cucumber Apostichopus japonicus.</title>
        <authorList>
            <person name="Bai X."/>
        </authorList>
    </citation>
    <scope>NUCLEOTIDE SEQUENCE</scope>
    <source>
        <strain evidence="7">126</strain>
    </source>
</reference>
<organism evidence="7 8">
    <name type="scientific">Neiella holothuriorum</name>
    <dbReference type="NCBI Taxonomy" id="2870530"/>
    <lineage>
        <taxon>Bacteria</taxon>
        <taxon>Pseudomonadati</taxon>
        <taxon>Pseudomonadota</taxon>
        <taxon>Gammaproteobacteria</taxon>
        <taxon>Alteromonadales</taxon>
        <taxon>Echinimonadaceae</taxon>
        <taxon>Neiella</taxon>
    </lineage>
</organism>
<comment type="similarity">
    <text evidence="2">Belongs to the membrane fusion protein (MFP) (TC 8.A.1) family.</text>
</comment>
<feature type="domain" description="Multidrug resistance protein MdtA-like C-terminal permuted SH3" evidence="6">
    <location>
        <begin position="299"/>
        <end position="360"/>
    </location>
</feature>
<dbReference type="NCBIfam" id="TIGR01730">
    <property type="entry name" value="RND_mfp"/>
    <property type="match status" value="1"/>
</dbReference>
<dbReference type="InterPro" id="IPR058625">
    <property type="entry name" value="MdtA-like_BSH"/>
</dbReference>
<evidence type="ECO:0000313" key="7">
    <source>
        <dbReference type="EMBL" id="MBW8190473.1"/>
    </source>
</evidence>
<dbReference type="EMBL" id="JAHZSS010000004">
    <property type="protein sequence ID" value="MBW8190473.1"/>
    <property type="molecule type" value="Genomic_DNA"/>
</dbReference>
<accession>A0ABS7EDR7</accession>
<name>A0ABS7EDR7_9GAMM</name>
<dbReference type="Pfam" id="PF25944">
    <property type="entry name" value="Beta-barrel_RND"/>
    <property type="match status" value="1"/>
</dbReference>
<feature type="domain" description="Multidrug resistance protein MdtA-like alpha-helical hairpin" evidence="3">
    <location>
        <begin position="107"/>
        <end position="172"/>
    </location>
</feature>
<evidence type="ECO:0000256" key="2">
    <source>
        <dbReference type="ARBA" id="ARBA00009477"/>
    </source>
</evidence>
<dbReference type="Pfam" id="PF25876">
    <property type="entry name" value="HH_MFP_RND"/>
    <property type="match status" value="1"/>
</dbReference>
<keyword evidence="8" id="KW-1185">Reference proteome</keyword>
<dbReference type="Gene3D" id="1.10.287.470">
    <property type="entry name" value="Helix hairpin bin"/>
    <property type="match status" value="1"/>
</dbReference>
<feature type="domain" description="Multidrug resistance protein MdtA-like barrel-sandwich hybrid" evidence="4">
    <location>
        <begin position="63"/>
        <end position="203"/>
    </location>
</feature>
<proteinExistence type="inferred from homology"/>
<dbReference type="Gene3D" id="2.40.50.100">
    <property type="match status" value="1"/>
</dbReference>
<evidence type="ECO:0000259" key="6">
    <source>
        <dbReference type="Pfam" id="PF25967"/>
    </source>
</evidence>
<dbReference type="InterPro" id="IPR058627">
    <property type="entry name" value="MdtA-like_C"/>
</dbReference>
<evidence type="ECO:0000259" key="4">
    <source>
        <dbReference type="Pfam" id="PF25917"/>
    </source>
</evidence>
<comment type="caution">
    <text evidence="7">The sequence shown here is derived from an EMBL/GenBank/DDBJ whole genome shotgun (WGS) entry which is preliminary data.</text>
</comment>
<dbReference type="Gene3D" id="2.40.30.170">
    <property type="match status" value="1"/>
</dbReference>
<evidence type="ECO:0000259" key="5">
    <source>
        <dbReference type="Pfam" id="PF25944"/>
    </source>
</evidence>
<evidence type="ECO:0000256" key="1">
    <source>
        <dbReference type="ARBA" id="ARBA00004519"/>
    </source>
</evidence>
<sequence length="380" mass="41556">MLVHSNYHGLALATLTSLTVFLSACSEAPKQAPPPPKVEYAEVIESSMKPVVEFVGRTVASEDVSIKARVSGQLLSRNFTEGANVQAADLLFEIDPAHYQAEVSLKTASLEQAESAYQVAMLQYSRGKKLNDKKLLSDMDMDELTSRMLQAKSAVAGAQSSLDVAKLNLEYTKVYAPIAGRMSQSEVFLGDQITPDKQMANLVQLDPMWIDFQISERSALNAAREVNKTGKSSIEDLTVKLRLPNDEIYEHTGTINSANNRVDPATGTISIRATFSNPKQLLLPGMYVSLIIESKEDEQAILVQQRAISQDQQGHFVLVIDAENKVEKRIVSVGKQYGINWHITDGLSIGENVIVSGLQKVRPGVTVDPVESQPLPFAGN</sequence>